<dbReference type="EMBL" id="JAFCLK010000032">
    <property type="protein sequence ID" value="MBR1139719.1"/>
    <property type="molecule type" value="Genomic_DNA"/>
</dbReference>
<dbReference type="PANTHER" id="PTHR11884">
    <property type="entry name" value="SELECTIN LIGAND RELATED"/>
    <property type="match status" value="1"/>
</dbReference>
<comment type="caution">
    <text evidence="2">The sequence shown here is derived from an EMBL/GenBank/DDBJ whole genome shotgun (WGS) entry which is preliminary data.</text>
</comment>
<dbReference type="RefSeq" id="WP_172235726.1">
    <property type="nucleotide sequence ID" value="NZ_JABFDP010000003.1"/>
</dbReference>
<sequence>MVRGYVLFIIAVVLGSPSFATAQTVSFGESAGLIASSCGADITANCRGVNLDSNRLKECLSRNQDVVSAQCKATYFKAFEAIQKRIAARVTVANACQREIVKLCSGSTKETSKSIPCLITASGVSARCQQAISDAGYR</sequence>
<evidence type="ECO:0000313" key="2">
    <source>
        <dbReference type="EMBL" id="MBR1139719.1"/>
    </source>
</evidence>
<feature type="chain" id="PRO_5045678328" evidence="1">
    <location>
        <begin position="23"/>
        <end position="138"/>
    </location>
</feature>
<keyword evidence="1" id="KW-0732">Signal</keyword>
<dbReference type="PANTHER" id="PTHR11884:SF1">
    <property type="entry name" value="GOLGI APPARATUS PROTEIN 1"/>
    <property type="match status" value="1"/>
</dbReference>
<name>A0ABS5GFB5_9BRAD</name>
<feature type="signal peptide" evidence="1">
    <location>
        <begin position="1"/>
        <end position="22"/>
    </location>
</feature>
<evidence type="ECO:0000313" key="3">
    <source>
        <dbReference type="Proteomes" id="UP001314635"/>
    </source>
</evidence>
<accession>A0ABS5GFB5</accession>
<dbReference type="InterPro" id="IPR039728">
    <property type="entry name" value="GLG1"/>
</dbReference>
<protein>
    <submittedName>
        <fullName evidence="2">Uncharacterized protein</fullName>
    </submittedName>
</protein>
<dbReference type="Proteomes" id="UP001314635">
    <property type="component" value="Unassembled WGS sequence"/>
</dbReference>
<organism evidence="2 3">
    <name type="scientific">Bradyrhizobium denitrificans</name>
    <dbReference type="NCBI Taxonomy" id="2734912"/>
    <lineage>
        <taxon>Bacteria</taxon>
        <taxon>Pseudomonadati</taxon>
        <taxon>Pseudomonadota</taxon>
        <taxon>Alphaproteobacteria</taxon>
        <taxon>Hyphomicrobiales</taxon>
        <taxon>Nitrobacteraceae</taxon>
        <taxon>Bradyrhizobium</taxon>
    </lineage>
</organism>
<evidence type="ECO:0000256" key="1">
    <source>
        <dbReference type="SAM" id="SignalP"/>
    </source>
</evidence>
<gene>
    <name evidence="2" type="ORF">JQ619_28580</name>
</gene>
<keyword evidence="3" id="KW-1185">Reference proteome</keyword>
<reference evidence="3" key="1">
    <citation type="journal article" date="2021" name="ISME J.">
        <title>Evolutionary origin and ecological implication of a unique nif island in free-living Bradyrhizobium lineages.</title>
        <authorList>
            <person name="Tao J."/>
        </authorList>
    </citation>
    <scope>NUCLEOTIDE SEQUENCE [LARGE SCALE GENOMIC DNA]</scope>
    <source>
        <strain evidence="3">SZCCT0094</strain>
    </source>
</reference>
<proteinExistence type="predicted"/>